<dbReference type="Proteomes" id="UP001465331">
    <property type="component" value="Unassembled WGS sequence"/>
</dbReference>
<name>A0ABV2ADA5_9GAMM</name>
<dbReference type="InterPro" id="IPR021836">
    <property type="entry name" value="DUF3429"/>
</dbReference>
<dbReference type="Pfam" id="PF11911">
    <property type="entry name" value="DUF3429"/>
    <property type="match status" value="1"/>
</dbReference>
<evidence type="ECO:0000313" key="2">
    <source>
        <dbReference type="EMBL" id="MES0875144.1"/>
    </source>
</evidence>
<reference evidence="2 3" key="1">
    <citation type="submission" date="2024-06" db="EMBL/GenBank/DDBJ databases">
        <authorList>
            <person name="Li Z."/>
            <person name="Jiang Y."/>
        </authorList>
    </citation>
    <scope>NUCLEOTIDE SEQUENCE [LARGE SCALE GENOMIC DNA]</scope>
    <source>
        <strain evidence="2 3">HSW-8</strain>
    </source>
</reference>
<comment type="caution">
    <text evidence="2">The sequence shown here is derived from an EMBL/GenBank/DDBJ whole genome shotgun (WGS) entry which is preliminary data.</text>
</comment>
<gene>
    <name evidence="2" type="ORF">ABSH63_14165</name>
</gene>
<proteinExistence type="predicted"/>
<evidence type="ECO:0000256" key="1">
    <source>
        <dbReference type="SAM" id="Phobius"/>
    </source>
</evidence>
<keyword evidence="1" id="KW-1133">Transmembrane helix</keyword>
<protein>
    <submittedName>
        <fullName evidence="2">DUF3429 domain-containing protein</fullName>
    </submittedName>
</protein>
<feature type="transmembrane region" description="Helical" evidence="1">
    <location>
        <begin position="122"/>
        <end position="141"/>
    </location>
</feature>
<feature type="transmembrane region" description="Helical" evidence="1">
    <location>
        <begin position="92"/>
        <end position="110"/>
    </location>
</feature>
<feature type="transmembrane region" description="Helical" evidence="1">
    <location>
        <begin position="7"/>
        <end position="27"/>
    </location>
</feature>
<feature type="transmembrane region" description="Helical" evidence="1">
    <location>
        <begin position="67"/>
        <end position="86"/>
    </location>
</feature>
<evidence type="ECO:0000313" key="3">
    <source>
        <dbReference type="Proteomes" id="UP001465331"/>
    </source>
</evidence>
<accession>A0ABV2ADA5</accession>
<dbReference type="RefSeq" id="WP_352890537.1">
    <property type="nucleotide sequence ID" value="NZ_JBEPIJ010000022.1"/>
</dbReference>
<dbReference type="EMBL" id="JBEPIJ010000022">
    <property type="protein sequence ID" value="MES0875144.1"/>
    <property type="molecule type" value="Genomic_DNA"/>
</dbReference>
<keyword evidence="1" id="KW-0812">Transmembrane</keyword>
<organism evidence="2 3">
    <name type="scientific">Sinimarinibacterium thermocellulolyticum</name>
    <dbReference type="NCBI Taxonomy" id="3170016"/>
    <lineage>
        <taxon>Bacteria</taxon>
        <taxon>Pseudomonadati</taxon>
        <taxon>Pseudomonadota</taxon>
        <taxon>Gammaproteobacteria</taxon>
        <taxon>Nevskiales</taxon>
        <taxon>Nevskiaceae</taxon>
        <taxon>Sinimarinibacterium</taxon>
    </lineage>
</organism>
<sequence length="142" mass="15289">MKLPRLVSLLGYAGLIPFFAGPLWLSLSPATVPHWLDHAWLVWVGMIAAFMAGTFWGFALPAAEGPAGTMGLLFSMALMLAAWTAMTLARPAALTGLILVFLLLLLADFWRERTLGAVEGYFGLRTALTVGACLAIAWRLAL</sequence>
<feature type="transmembrane region" description="Helical" evidence="1">
    <location>
        <begin position="39"/>
        <end position="60"/>
    </location>
</feature>
<keyword evidence="3" id="KW-1185">Reference proteome</keyword>
<keyword evidence="1" id="KW-0472">Membrane</keyword>